<comment type="caution">
    <text evidence="1">The sequence shown here is derived from an EMBL/GenBank/DDBJ whole genome shotgun (WGS) entry which is preliminary data.</text>
</comment>
<sequence>MLPDISAFFELSQILRLETPTEFSIIPQNIVNPFTEIRTRGRAAHAAQPAVL</sequence>
<name>G4CHI7_9NEIS</name>
<evidence type="ECO:0000313" key="1">
    <source>
        <dbReference type="EMBL" id="EGY52717.1"/>
    </source>
</evidence>
<reference evidence="1 2" key="1">
    <citation type="submission" date="2011-05" db="EMBL/GenBank/DDBJ databases">
        <authorList>
            <person name="Muzny D."/>
            <person name="Qin X."/>
            <person name="Deng J."/>
            <person name="Jiang H."/>
            <person name="Liu Y."/>
            <person name="Qu J."/>
            <person name="Song X.-Z."/>
            <person name="Zhang L."/>
            <person name="Thornton R."/>
            <person name="Coyle M."/>
            <person name="Francisco L."/>
            <person name="Jackson L."/>
            <person name="Javaid M."/>
            <person name="Korchina V."/>
            <person name="Kovar C."/>
            <person name="Mata R."/>
            <person name="Mathew T."/>
            <person name="Ngo R."/>
            <person name="Nguyen L."/>
            <person name="Nguyen N."/>
            <person name="Okwuonu G."/>
            <person name="Ongeri F."/>
            <person name="Pham C."/>
            <person name="Simmons D."/>
            <person name="Wilczek-Boney K."/>
            <person name="Hale W."/>
            <person name="Jakkamsetti A."/>
            <person name="Pham P."/>
            <person name="Ruth R."/>
            <person name="San Lucas F."/>
            <person name="Warren J."/>
            <person name="Zhang J."/>
            <person name="Zhao Z."/>
            <person name="Zhou C."/>
            <person name="Zhu D."/>
            <person name="Lee S."/>
            <person name="Bess C."/>
            <person name="Blankenburg K."/>
            <person name="Forbes L."/>
            <person name="Fu Q."/>
            <person name="Gubbala S."/>
            <person name="Hirani K."/>
            <person name="Jayaseelan J.C."/>
            <person name="Lara F."/>
            <person name="Munidasa M."/>
            <person name="Palculict T."/>
            <person name="Patil S."/>
            <person name="Pu L.-L."/>
            <person name="Saada N."/>
            <person name="Tang L."/>
            <person name="Weissenberger G."/>
            <person name="Zhu Y."/>
            <person name="Hemphill L."/>
            <person name="Shang Y."/>
            <person name="Youmans B."/>
            <person name="Ayvaz T."/>
            <person name="Ross M."/>
            <person name="Santibanez J."/>
            <person name="Aqrawi P."/>
            <person name="Gross S."/>
            <person name="Joshi V."/>
            <person name="Fowler G."/>
            <person name="Nazareth L."/>
            <person name="Reid J."/>
            <person name="Worley K."/>
            <person name="Petrosino J."/>
            <person name="Highlander S."/>
            <person name="Gibbs R."/>
        </authorList>
    </citation>
    <scope>NUCLEOTIDE SEQUENCE [LARGE SCALE GENOMIC DNA]</scope>
    <source>
        <strain evidence="1 2">871</strain>
    </source>
</reference>
<dbReference type="Proteomes" id="UP000003019">
    <property type="component" value="Unassembled WGS sequence"/>
</dbReference>
<dbReference type="AlphaFoldDB" id="G4CHI7"/>
<proteinExistence type="predicted"/>
<dbReference type="EMBL" id="AGAY01000041">
    <property type="protein sequence ID" value="EGY52717.1"/>
    <property type="molecule type" value="Genomic_DNA"/>
</dbReference>
<accession>G4CHI7</accession>
<evidence type="ECO:0000313" key="2">
    <source>
        <dbReference type="Proteomes" id="UP000003019"/>
    </source>
</evidence>
<keyword evidence="2" id="KW-1185">Reference proteome</keyword>
<dbReference type="HOGENOM" id="CLU_3082233_0_0_4"/>
<dbReference type="STRING" id="1032488.HMPREF9371_1076"/>
<organism evidence="1 2">
    <name type="scientific">Neisseria shayeganii 871</name>
    <dbReference type="NCBI Taxonomy" id="1032488"/>
    <lineage>
        <taxon>Bacteria</taxon>
        <taxon>Pseudomonadati</taxon>
        <taxon>Pseudomonadota</taxon>
        <taxon>Betaproteobacteria</taxon>
        <taxon>Neisseriales</taxon>
        <taxon>Neisseriaceae</taxon>
        <taxon>Neisseria</taxon>
    </lineage>
</organism>
<gene>
    <name evidence="1" type="ORF">HMPREF9371_1076</name>
</gene>
<protein>
    <submittedName>
        <fullName evidence="1">Uncharacterized protein</fullName>
    </submittedName>
</protein>
<dbReference type="PATRIC" id="fig|1032488.3.peg.1011"/>